<dbReference type="AlphaFoldDB" id="A0A1J5Q7C5"/>
<feature type="domain" description="HTH marR-type" evidence="1">
    <location>
        <begin position="44"/>
        <end position="176"/>
    </location>
</feature>
<reference evidence="2" key="1">
    <citation type="submission" date="2016-10" db="EMBL/GenBank/DDBJ databases">
        <title>Sequence of Gallionella enrichment culture.</title>
        <authorList>
            <person name="Poehlein A."/>
            <person name="Muehling M."/>
            <person name="Daniel R."/>
        </authorList>
    </citation>
    <scope>NUCLEOTIDE SEQUENCE</scope>
</reference>
<gene>
    <name evidence="2" type="ORF">GALL_386420</name>
</gene>
<dbReference type="EMBL" id="MLJW01001185">
    <property type="protein sequence ID" value="OIQ79617.1"/>
    <property type="molecule type" value="Genomic_DNA"/>
</dbReference>
<dbReference type="PANTHER" id="PTHR33164:SF44">
    <property type="entry name" value="TRANSCRIPTIONAL REGULATORY PROTEIN"/>
    <property type="match status" value="1"/>
</dbReference>
<dbReference type="PROSITE" id="PS50995">
    <property type="entry name" value="HTH_MARR_2"/>
    <property type="match status" value="1"/>
</dbReference>
<dbReference type="SMART" id="SM00347">
    <property type="entry name" value="HTH_MARR"/>
    <property type="match status" value="1"/>
</dbReference>
<dbReference type="InterPro" id="IPR036390">
    <property type="entry name" value="WH_DNA-bd_sf"/>
</dbReference>
<dbReference type="PANTHER" id="PTHR33164">
    <property type="entry name" value="TRANSCRIPTIONAL REGULATOR, MARR FAMILY"/>
    <property type="match status" value="1"/>
</dbReference>
<dbReference type="GO" id="GO:0003700">
    <property type="term" value="F:DNA-binding transcription factor activity"/>
    <property type="evidence" value="ECO:0007669"/>
    <property type="project" value="InterPro"/>
</dbReference>
<evidence type="ECO:0000313" key="2">
    <source>
        <dbReference type="EMBL" id="OIQ79617.1"/>
    </source>
</evidence>
<accession>A0A1J5Q7C5</accession>
<sequence>MSGRSKVTETDHNKVSTIDLSNLYRSDYYVNITDLMDMDEMQDLDAAIEAFYYAHRALVARPDALLADHGLSRVHHRILFFVGRNPGLSVNDLLSRLGVCKQSVNIPMRKLLELKLIAAIPDASDRRIKRLELTESGKALEEELSGDQRRRLAHAFEAVGKEGQALWLRVMQHLTVANGIKN</sequence>
<dbReference type="GO" id="GO:0006950">
    <property type="term" value="P:response to stress"/>
    <property type="evidence" value="ECO:0007669"/>
    <property type="project" value="TreeGrafter"/>
</dbReference>
<protein>
    <submittedName>
        <fullName evidence="2">MarR family protein</fullName>
    </submittedName>
</protein>
<dbReference type="InterPro" id="IPR036388">
    <property type="entry name" value="WH-like_DNA-bd_sf"/>
</dbReference>
<dbReference type="SUPFAM" id="SSF46785">
    <property type="entry name" value="Winged helix' DNA-binding domain"/>
    <property type="match status" value="1"/>
</dbReference>
<organism evidence="2">
    <name type="scientific">mine drainage metagenome</name>
    <dbReference type="NCBI Taxonomy" id="410659"/>
    <lineage>
        <taxon>unclassified sequences</taxon>
        <taxon>metagenomes</taxon>
        <taxon>ecological metagenomes</taxon>
    </lineage>
</organism>
<dbReference type="InterPro" id="IPR000835">
    <property type="entry name" value="HTH_MarR-typ"/>
</dbReference>
<evidence type="ECO:0000259" key="1">
    <source>
        <dbReference type="PROSITE" id="PS50995"/>
    </source>
</evidence>
<dbReference type="InterPro" id="IPR039422">
    <property type="entry name" value="MarR/SlyA-like"/>
</dbReference>
<proteinExistence type="predicted"/>
<comment type="caution">
    <text evidence="2">The sequence shown here is derived from an EMBL/GenBank/DDBJ whole genome shotgun (WGS) entry which is preliminary data.</text>
</comment>
<name>A0A1J5Q7C5_9ZZZZ</name>
<dbReference type="Gene3D" id="1.10.10.10">
    <property type="entry name" value="Winged helix-like DNA-binding domain superfamily/Winged helix DNA-binding domain"/>
    <property type="match status" value="1"/>
</dbReference>
<dbReference type="Pfam" id="PF12802">
    <property type="entry name" value="MarR_2"/>
    <property type="match status" value="1"/>
</dbReference>